<evidence type="ECO:0000256" key="1">
    <source>
        <dbReference type="ARBA" id="ARBA00004651"/>
    </source>
</evidence>
<feature type="transmembrane region" description="Helical" evidence="11">
    <location>
        <begin position="35"/>
        <end position="55"/>
    </location>
</feature>
<keyword evidence="7" id="KW-0448">Lipopolysaccharide biosynthesis</keyword>
<evidence type="ECO:0000256" key="5">
    <source>
        <dbReference type="ARBA" id="ARBA00022556"/>
    </source>
</evidence>
<protein>
    <submittedName>
        <fullName evidence="13">EamA family transporter</fullName>
    </submittedName>
</protein>
<dbReference type="GO" id="GO:0005886">
    <property type="term" value="C:plasma membrane"/>
    <property type="evidence" value="ECO:0007669"/>
    <property type="project" value="UniProtKB-SubCell"/>
</dbReference>
<dbReference type="InterPro" id="IPR000620">
    <property type="entry name" value="EamA_dom"/>
</dbReference>
<keyword evidence="8 11" id="KW-1133">Transmembrane helix</keyword>
<reference evidence="13" key="1">
    <citation type="submission" date="2021-05" db="EMBL/GenBank/DDBJ databases">
        <title>Genome of Sphingobium sp. strain.</title>
        <authorList>
            <person name="Fan R."/>
        </authorList>
    </citation>
    <scope>NUCLEOTIDE SEQUENCE</scope>
    <source>
        <strain evidence="13">H33</strain>
    </source>
</reference>
<sequence>MASTSLPVFIFGAGCCSSAAASLWLGVLARVPVSAAYPMASLGYVVAAATGVMLLGETVTLGRAIGLVVICLGVFIVGRTV</sequence>
<evidence type="ECO:0000259" key="12">
    <source>
        <dbReference type="Pfam" id="PF00892"/>
    </source>
</evidence>
<keyword evidence="5" id="KW-0441">Lipid A biosynthesis</keyword>
<dbReference type="PANTHER" id="PTHR30561">
    <property type="entry name" value="SMR FAMILY PROTON-DEPENDENT DRUG EFFLUX TRANSPORTER SUGE"/>
    <property type="match status" value="1"/>
</dbReference>
<organism evidence="13 14">
    <name type="scientific">Sphingobium nicotianae</name>
    <dbReference type="NCBI Taxonomy" id="2782607"/>
    <lineage>
        <taxon>Bacteria</taxon>
        <taxon>Pseudomonadati</taxon>
        <taxon>Pseudomonadota</taxon>
        <taxon>Alphaproteobacteria</taxon>
        <taxon>Sphingomonadales</taxon>
        <taxon>Sphingomonadaceae</taxon>
        <taxon>Sphingobium</taxon>
    </lineage>
</organism>
<evidence type="ECO:0000256" key="11">
    <source>
        <dbReference type="SAM" id="Phobius"/>
    </source>
</evidence>
<feature type="domain" description="EamA" evidence="12">
    <location>
        <begin position="9"/>
        <end position="77"/>
    </location>
</feature>
<evidence type="ECO:0000256" key="10">
    <source>
        <dbReference type="ARBA" id="ARBA00023136"/>
    </source>
</evidence>
<evidence type="ECO:0000313" key="13">
    <source>
        <dbReference type="EMBL" id="MBT2189167.1"/>
    </source>
</evidence>
<accession>A0A9X1DF95</accession>
<dbReference type="RefSeq" id="WP_214625421.1">
    <property type="nucleotide sequence ID" value="NZ_JAHGAW010000015.1"/>
</dbReference>
<keyword evidence="9" id="KW-0443">Lipid metabolism</keyword>
<dbReference type="Pfam" id="PF00892">
    <property type="entry name" value="EamA"/>
    <property type="match status" value="1"/>
</dbReference>
<dbReference type="SUPFAM" id="SSF103481">
    <property type="entry name" value="Multidrug resistance efflux transporter EmrE"/>
    <property type="match status" value="1"/>
</dbReference>
<evidence type="ECO:0000256" key="2">
    <source>
        <dbReference type="ARBA" id="ARBA00022475"/>
    </source>
</evidence>
<evidence type="ECO:0000256" key="7">
    <source>
        <dbReference type="ARBA" id="ARBA00022985"/>
    </source>
</evidence>
<evidence type="ECO:0000313" key="14">
    <source>
        <dbReference type="Proteomes" id="UP001138757"/>
    </source>
</evidence>
<keyword evidence="14" id="KW-1185">Reference proteome</keyword>
<evidence type="ECO:0000256" key="6">
    <source>
        <dbReference type="ARBA" id="ARBA00022692"/>
    </source>
</evidence>
<dbReference type="GO" id="GO:0009103">
    <property type="term" value="P:lipopolysaccharide biosynthetic process"/>
    <property type="evidence" value="ECO:0007669"/>
    <property type="project" value="UniProtKB-KW"/>
</dbReference>
<comment type="subcellular location">
    <subcellularLocation>
        <location evidence="1">Cell membrane</location>
        <topology evidence="1">Multi-pass membrane protein</topology>
    </subcellularLocation>
</comment>
<dbReference type="GO" id="GO:0022857">
    <property type="term" value="F:transmembrane transporter activity"/>
    <property type="evidence" value="ECO:0007669"/>
    <property type="project" value="InterPro"/>
</dbReference>
<keyword evidence="2" id="KW-1003">Cell membrane</keyword>
<dbReference type="GO" id="GO:0009245">
    <property type="term" value="P:lipid A biosynthetic process"/>
    <property type="evidence" value="ECO:0007669"/>
    <property type="project" value="UniProtKB-KW"/>
</dbReference>
<gene>
    <name evidence="13" type="ORF">KK488_19635</name>
</gene>
<evidence type="ECO:0000256" key="3">
    <source>
        <dbReference type="ARBA" id="ARBA00022516"/>
    </source>
</evidence>
<proteinExistence type="predicted"/>
<keyword evidence="4" id="KW-0997">Cell inner membrane</keyword>
<dbReference type="AlphaFoldDB" id="A0A9X1DF95"/>
<evidence type="ECO:0000256" key="4">
    <source>
        <dbReference type="ARBA" id="ARBA00022519"/>
    </source>
</evidence>
<feature type="transmembrane region" description="Helical" evidence="11">
    <location>
        <begin position="61"/>
        <end position="78"/>
    </location>
</feature>
<dbReference type="InterPro" id="IPR000390">
    <property type="entry name" value="Small_drug/metabolite_transptr"/>
</dbReference>
<comment type="caution">
    <text evidence="13">The sequence shown here is derived from an EMBL/GenBank/DDBJ whole genome shotgun (WGS) entry which is preliminary data.</text>
</comment>
<evidence type="ECO:0000256" key="8">
    <source>
        <dbReference type="ARBA" id="ARBA00022989"/>
    </source>
</evidence>
<keyword evidence="6 11" id="KW-0812">Transmembrane</keyword>
<dbReference type="PANTHER" id="PTHR30561:SF9">
    <property type="entry name" value="4-AMINO-4-DEOXY-L-ARABINOSE-PHOSPHOUNDECAPRENOL FLIPPASE SUBUNIT ARNF-RELATED"/>
    <property type="match status" value="1"/>
</dbReference>
<keyword evidence="10 11" id="KW-0472">Membrane</keyword>
<keyword evidence="3" id="KW-0444">Lipid biosynthesis</keyword>
<dbReference type="Proteomes" id="UP001138757">
    <property type="component" value="Unassembled WGS sequence"/>
</dbReference>
<feature type="transmembrane region" description="Helical" evidence="11">
    <location>
        <begin position="6"/>
        <end position="28"/>
    </location>
</feature>
<name>A0A9X1DF95_9SPHN</name>
<dbReference type="InterPro" id="IPR037185">
    <property type="entry name" value="EmrE-like"/>
</dbReference>
<evidence type="ECO:0000256" key="9">
    <source>
        <dbReference type="ARBA" id="ARBA00023098"/>
    </source>
</evidence>
<dbReference type="EMBL" id="JAHGAW010000015">
    <property type="protein sequence ID" value="MBT2189167.1"/>
    <property type="molecule type" value="Genomic_DNA"/>
</dbReference>
<dbReference type="Gene3D" id="1.10.3730.20">
    <property type="match status" value="1"/>
</dbReference>